<gene>
    <name evidence="1" type="ORF">GOZ88_11950</name>
</gene>
<dbReference type="SUPFAM" id="SSF52540">
    <property type="entry name" value="P-loop containing nucleoside triphosphate hydrolases"/>
    <property type="match status" value="1"/>
</dbReference>
<dbReference type="PANTHER" id="PTHR36978:SF4">
    <property type="entry name" value="P-LOOP CONTAINING NUCLEOSIDE TRIPHOSPHATE HYDROLASE PROTEIN"/>
    <property type="match status" value="1"/>
</dbReference>
<evidence type="ECO:0000313" key="2">
    <source>
        <dbReference type="Proteomes" id="UP000440716"/>
    </source>
</evidence>
<name>A0A7K1RFN9_AGRVI</name>
<dbReference type="InterPro" id="IPR040632">
    <property type="entry name" value="Sulfotransfer_4"/>
</dbReference>
<dbReference type="AlphaFoldDB" id="A0A7K1RFN9"/>
<reference evidence="1 2" key="1">
    <citation type="submission" date="2019-12" db="EMBL/GenBank/DDBJ databases">
        <title>Whole-genome sequencing of Allorhizobium vitis.</title>
        <authorList>
            <person name="Gan H.M."/>
            <person name="Szegedi E."/>
            <person name="Burr T."/>
            <person name="Savka M.A."/>
        </authorList>
    </citation>
    <scope>NUCLEOTIDE SEQUENCE [LARGE SCALE GENOMIC DNA]</scope>
    <source>
        <strain evidence="1 2">CG415</strain>
    </source>
</reference>
<dbReference type="Pfam" id="PF17784">
    <property type="entry name" value="Sulfotransfer_4"/>
    <property type="match status" value="1"/>
</dbReference>
<comment type="caution">
    <text evidence="1">The sequence shown here is derived from an EMBL/GenBank/DDBJ whole genome shotgun (WGS) entry which is preliminary data.</text>
</comment>
<evidence type="ECO:0000313" key="1">
    <source>
        <dbReference type="EMBL" id="MVA56822.1"/>
    </source>
</evidence>
<accession>A0A7K1RFN9</accession>
<protein>
    <recommendedName>
        <fullName evidence="3">Sulfotransferase family protein</fullName>
    </recommendedName>
</protein>
<dbReference type="InterPro" id="IPR027417">
    <property type="entry name" value="P-loop_NTPase"/>
</dbReference>
<dbReference type="RefSeq" id="WP_156591263.1">
    <property type="nucleotide sequence ID" value="NZ_WPHU01000004.1"/>
</dbReference>
<dbReference type="EMBL" id="WPHU01000004">
    <property type="protein sequence ID" value="MVA56822.1"/>
    <property type="molecule type" value="Genomic_DNA"/>
</dbReference>
<dbReference type="Proteomes" id="UP000440716">
    <property type="component" value="Unassembled WGS sequence"/>
</dbReference>
<evidence type="ECO:0008006" key="3">
    <source>
        <dbReference type="Google" id="ProtNLM"/>
    </source>
</evidence>
<organism evidence="1 2">
    <name type="scientific">Agrobacterium vitis</name>
    <name type="common">Rhizobium vitis</name>
    <dbReference type="NCBI Taxonomy" id="373"/>
    <lineage>
        <taxon>Bacteria</taxon>
        <taxon>Pseudomonadati</taxon>
        <taxon>Pseudomonadota</taxon>
        <taxon>Alphaproteobacteria</taxon>
        <taxon>Hyphomicrobiales</taxon>
        <taxon>Rhizobiaceae</taxon>
        <taxon>Rhizobium/Agrobacterium group</taxon>
        <taxon>Agrobacterium</taxon>
    </lineage>
</organism>
<proteinExistence type="predicted"/>
<sequence length="231" mass="26446">MSLCVIGAGLGRTGTLSLKLALEHLGIAPCYHAMEIAATVRTSLPLWNDAIGGTADWDRIFEGYRATVDYPSCLFWRELMEHYPQAKVILTRRDPDGWFESVSETIFPAKRKGMLLGNDGLALSDFLRRDFGDNISDRTFMTNYFRRWNQSVIDEVPADRLLVLDAGEGWDPLCAFLGVACPEVAYPWLHARPKKSRWNLFKRRSMPEQKPEELEDNTRDYLDGLHQTTFR</sequence>
<dbReference type="PANTHER" id="PTHR36978">
    <property type="entry name" value="P-LOOP CONTAINING NUCLEOTIDE TRIPHOSPHATE HYDROLASE"/>
    <property type="match status" value="1"/>
</dbReference>
<dbReference type="Gene3D" id="3.40.50.300">
    <property type="entry name" value="P-loop containing nucleotide triphosphate hydrolases"/>
    <property type="match status" value="1"/>
</dbReference>